<organism evidence="1 2">
    <name type="scientific">Columbia Basin potato purple top phytoplasma</name>
    <dbReference type="NCBI Taxonomy" id="307134"/>
    <lineage>
        <taxon>Bacteria</taxon>
        <taxon>Bacillati</taxon>
        <taxon>Mycoplasmatota</taxon>
        <taxon>Mollicutes</taxon>
        <taxon>Acholeplasmatales</taxon>
        <taxon>Acholeplasmataceae</taxon>
        <taxon>Candidatus Phytoplasma</taxon>
        <taxon>16SrVI (Clover proliferation group)</taxon>
    </lineage>
</organism>
<dbReference type="Proteomes" id="UP001221763">
    <property type="component" value="Unassembled WGS sequence"/>
</dbReference>
<keyword evidence="2" id="KW-1185">Reference proteome</keyword>
<dbReference type="EMBL" id="JANHJP010000006">
    <property type="protein sequence ID" value="MDC9032160.1"/>
    <property type="molecule type" value="Genomic_DNA"/>
</dbReference>
<accession>A0ABT5L987</accession>
<name>A0ABT5L987_9MOLU</name>
<gene>
    <name evidence="1" type="ORF">M8044_000382</name>
</gene>
<protein>
    <submittedName>
        <fullName evidence="1">Uncharacterized protein</fullName>
    </submittedName>
</protein>
<reference evidence="1 2" key="1">
    <citation type="journal article" date="2023" name="Plant">
        <title>Draft Genome Sequence Resource of CBPPT1, a 'Candidatus Phytoplasma trifolii'-Related Strain Associated with Potato Purple Top Disease in the Columbia Basin, U.S.A.</title>
        <authorList>
            <person name="Wei W."/>
            <person name="Shao J."/>
            <person name="Bottner-Parker K.D."/>
            <person name="Zhao Y."/>
        </authorList>
    </citation>
    <scope>NUCLEOTIDE SEQUENCE [LARGE SCALE GENOMIC DNA]</scope>
    <source>
        <strain evidence="1 2">CBPPT1</strain>
    </source>
</reference>
<evidence type="ECO:0000313" key="2">
    <source>
        <dbReference type="Proteomes" id="UP001221763"/>
    </source>
</evidence>
<evidence type="ECO:0000313" key="1">
    <source>
        <dbReference type="EMBL" id="MDC9032160.1"/>
    </source>
</evidence>
<comment type="caution">
    <text evidence="1">The sequence shown here is derived from an EMBL/GenBank/DDBJ whole genome shotgun (WGS) entry which is preliminary data.</text>
</comment>
<proteinExistence type="predicted"/>
<sequence length="49" mass="5786">MNANGLINKYFIILLSNWKPKKEHLNKIAIFPLNNIKLVFFLKIVLTMK</sequence>